<dbReference type="RefSeq" id="WP_074556606.1">
    <property type="nucleotide sequence ID" value="NZ_FMYE01000002.1"/>
</dbReference>
<feature type="binding site" evidence="4">
    <location>
        <position position="252"/>
    </location>
    <ligand>
        <name>substrate</name>
    </ligand>
</feature>
<feature type="binding site" evidence="4">
    <location>
        <position position="176"/>
    </location>
    <ligand>
        <name>substrate</name>
    </ligand>
</feature>
<dbReference type="InterPro" id="IPR010905">
    <property type="entry name" value="Glyco_hydro_88"/>
</dbReference>
<accession>A0A1G6G0L6</accession>
<dbReference type="AlphaFoldDB" id="A0A1G6G0L6"/>
<evidence type="ECO:0000313" key="6">
    <source>
        <dbReference type="Proteomes" id="UP000183670"/>
    </source>
</evidence>
<name>A0A1G6G0L6_BACOV</name>
<evidence type="ECO:0000256" key="3">
    <source>
        <dbReference type="PIRSR" id="PIRSR610905-1"/>
    </source>
</evidence>
<evidence type="ECO:0000256" key="4">
    <source>
        <dbReference type="PIRSR" id="PIRSR610905-2"/>
    </source>
</evidence>
<proteinExistence type="inferred from homology"/>
<reference evidence="5 6" key="1">
    <citation type="submission" date="2016-10" db="EMBL/GenBank/DDBJ databases">
        <authorList>
            <person name="de Groot N.N."/>
        </authorList>
    </citation>
    <scope>NUCLEOTIDE SEQUENCE [LARGE SCALE GENOMIC DNA]</scope>
    <source>
        <strain evidence="5 6">NLAE-zl-C500</strain>
    </source>
</reference>
<dbReference type="PANTHER" id="PTHR36845">
    <property type="entry name" value="HYDROLASE, PUTATIVE (AFU_ORTHOLOGUE AFUA_7G05090)-RELATED"/>
    <property type="match status" value="1"/>
</dbReference>
<dbReference type="PROSITE" id="PS51257">
    <property type="entry name" value="PROKAR_LIPOPROTEIN"/>
    <property type="match status" value="1"/>
</dbReference>
<feature type="binding site" evidence="4">
    <location>
        <position position="248"/>
    </location>
    <ligand>
        <name>substrate</name>
    </ligand>
</feature>
<dbReference type="SUPFAM" id="SSF48208">
    <property type="entry name" value="Six-hairpin glycosidases"/>
    <property type="match status" value="1"/>
</dbReference>
<dbReference type="InterPro" id="IPR052369">
    <property type="entry name" value="UG_Glycosaminoglycan_Hydrolase"/>
</dbReference>
<feature type="active site" description="Nucleophile" evidence="3">
    <location>
        <position position="115"/>
    </location>
</feature>
<dbReference type="EMBL" id="FMYE01000002">
    <property type="protein sequence ID" value="SDB75537.1"/>
    <property type="molecule type" value="Genomic_DNA"/>
</dbReference>
<dbReference type="Proteomes" id="UP000183670">
    <property type="component" value="Unassembled WGS sequence"/>
</dbReference>
<dbReference type="InterPro" id="IPR012341">
    <property type="entry name" value="6hp_glycosidase-like_sf"/>
</dbReference>
<dbReference type="Gene3D" id="1.50.10.10">
    <property type="match status" value="1"/>
</dbReference>
<organism evidence="5 6">
    <name type="scientific">Bacteroides ovatus</name>
    <dbReference type="NCBI Taxonomy" id="28116"/>
    <lineage>
        <taxon>Bacteria</taxon>
        <taxon>Pseudomonadati</taxon>
        <taxon>Bacteroidota</taxon>
        <taxon>Bacteroidia</taxon>
        <taxon>Bacteroidales</taxon>
        <taxon>Bacteroidaceae</taxon>
        <taxon>Bacteroides</taxon>
    </lineage>
</organism>
<comment type="similarity">
    <text evidence="2">Belongs to the glycosyl hydrolase 88 family.</text>
</comment>
<evidence type="ECO:0000256" key="1">
    <source>
        <dbReference type="ARBA" id="ARBA00022801"/>
    </source>
</evidence>
<feature type="binding site" evidence="4">
    <location>
        <position position="115"/>
    </location>
    <ligand>
        <name>substrate</name>
    </ligand>
</feature>
<keyword evidence="1 5" id="KW-0378">Hydrolase</keyword>
<dbReference type="GO" id="GO:0000272">
    <property type="term" value="P:polysaccharide catabolic process"/>
    <property type="evidence" value="ECO:0007669"/>
    <property type="project" value="TreeGrafter"/>
</dbReference>
<feature type="binding site" evidence="4">
    <location>
        <position position="236"/>
    </location>
    <ligand>
        <name>substrate</name>
    </ligand>
</feature>
<evidence type="ECO:0000256" key="2">
    <source>
        <dbReference type="ARBA" id="ARBA00038358"/>
    </source>
</evidence>
<dbReference type="Pfam" id="PF07470">
    <property type="entry name" value="Glyco_hydro_88"/>
    <property type="match status" value="1"/>
</dbReference>
<protein>
    <submittedName>
        <fullName evidence="5">Glycosyl Hydrolase Family 88</fullName>
    </submittedName>
</protein>
<evidence type="ECO:0000313" key="5">
    <source>
        <dbReference type="EMBL" id="SDB75537.1"/>
    </source>
</evidence>
<dbReference type="PANTHER" id="PTHR36845:SF1">
    <property type="entry name" value="HYDROLASE, PUTATIVE (AFU_ORTHOLOGUE AFUA_7G05090)-RELATED"/>
    <property type="match status" value="1"/>
</dbReference>
<dbReference type="GO" id="GO:0052757">
    <property type="term" value="F:chondroitin hydrolase activity"/>
    <property type="evidence" value="ECO:0007669"/>
    <property type="project" value="TreeGrafter"/>
</dbReference>
<feature type="active site" description="Proton donor" evidence="3">
    <location>
        <position position="176"/>
    </location>
</feature>
<gene>
    <name evidence="5" type="ORF">SAMN05192581_1002161</name>
</gene>
<sequence length="399" mass="45878">MKNYVAICLLSLMVSGCTTTLEPSMEHMVDYALNRAVEQYKHMYSVMDSIPEMLPRSIDKNGALETSDSYFWTSGFYPGTLWYLYEYTGDEQLKEMASKMSDRVEIQKYNKDNHDVGFMINCSFGNKYRLLGDTSCMDIVTTTARSLSTRYRSAVGCTRSWSHPGTLHWQFPVIIDNMMNLELLCRATEFSGDKRFYDMAISHADKTMENHFRPDYSCYHVVNYDTISGNALQKCTWQGYSDESVWSRGQSWALYGYTMMYRETKQPRYLEQAKHIAGFLLNHPKMPQDKIPYWDFDDPKVPDALRDASAAAIMASALLELSGYVDKVTGQGYIAVAETQLRTLASDEYLAKPGENCNFILKHSVGFLPQNSEVDVPLTYADYYFVEALMRYRAMHLKE</sequence>
<dbReference type="InterPro" id="IPR008928">
    <property type="entry name" value="6-hairpin_glycosidase_sf"/>
</dbReference>